<keyword evidence="2" id="KW-1185">Reference proteome</keyword>
<organism evidence="1 2">
    <name type="scientific">Dichanthelium oligosanthes</name>
    <dbReference type="NCBI Taxonomy" id="888268"/>
    <lineage>
        <taxon>Eukaryota</taxon>
        <taxon>Viridiplantae</taxon>
        <taxon>Streptophyta</taxon>
        <taxon>Embryophyta</taxon>
        <taxon>Tracheophyta</taxon>
        <taxon>Spermatophyta</taxon>
        <taxon>Magnoliopsida</taxon>
        <taxon>Liliopsida</taxon>
        <taxon>Poales</taxon>
        <taxon>Poaceae</taxon>
        <taxon>PACMAD clade</taxon>
        <taxon>Panicoideae</taxon>
        <taxon>Panicodae</taxon>
        <taxon>Paniceae</taxon>
        <taxon>Dichantheliinae</taxon>
        <taxon>Dichanthelium</taxon>
    </lineage>
</organism>
<dbReference type="EMBL" id="LWDX02014479">
    <property type="protein sequence ID" value="OEL34727.1"/>
    <property type="molecule type" value="Genomic_DNA"/>
</dbReference>
<evidence type="ECO:0000313" key="1">
    <source>
        <dbReference type="EMBL" id="OEL34727.1"/>
    </source>
</evidence>
<evidence type="ECO:0000313" key="2">
    <source>
        <dbReference type="Proteomes" id="UP000095767"/>
    </source>
</evidence>
<protein>
    <submittedName>
        <fullName evidence="1">Uncharacterized protein</fullName>
    </submittedName>
</protein>
<sequence>MHEPHAVSFMVCEEYHIQDGNDTVRVIMVDMRSKTIRSVFRYPEGRQYAGHHLLLPSRISGYLNCKPSSGKLGPLQAKTVPDLASENHTEIKLETNTTITDIGRPASKSSNAPMKTSSLELILAAVKEIPSLDRDDMLKAYHILQNSYGSPN</sequence>
<comment type="caution">
    <text evidence="1">The sequence shown here is derived from an EMBL/GenBank/DDBJ whole genome shotgun (WGS) entry which is preliminary data.</text>
</comment>
<reference evidence="1 2" key="1">
    <citation type="submission" date="2016-09" db="EMBL/GenBank/DDBJ databases">
        <title>The draft genome of Dichanthelium oligosanthes: A C3 panicoid grass species.</title>
        <authorList>
            <person name="Studer A.J."/>
            <person name="Schnable J.C."/>
            <person name="Brutnell T.P."/>
        </authorList>
    </citation>
    <scope>NUCLEOTIDE SEQUENCE [LARGE SCALE GENOMIC DNA]</scope>
    <source>
        <strain evidence="2">cv. Kellogg 1175</strain>
        <tissue evidence="1">Leaf</tissue>
    </source>
</reference>
<dbReference type="OrthoDB" id="693495at2759"/>
<dbReference type="Proteomes" id="UP000095767">
    <property type="component" value="Unassembled WGS sequence"/>
</dbReference>
<accession>A0A1E5WBG2</accession>
<name>A0A1E5WBG2_9POAL</name>
<proteinExistence type="predicted"/>
<dbReference type="AlphaFoldDB" id="A0A1E5WBG2"/>
<gene>
    <name evidence="1" type="ORF">BAE44_0004256</name>
</gene>